<dbReference type="GO" id="GO:0001682">
    <property type="term" value="P:tRNA 5'-leader removal"/>
    <property type="evidence" value="ECO:0007669"/>
    <property type="project" value="InterPro"/>
</dbReference>
<reference evidence="1" key="1">
    <citation type="submission" date="2019-08" db="EMBL/GenBank/DDBJ databases">
        <title>Phocoena sinus (Vaquita) genome, mPhoSin1, primary haplotype.</title>
        <authorList>
            <person name="Morin P."/>
            <person name="Mountcastle J."/>
            <person name="Fungtammasan C."/>
            <person name="Rhie A."/>
            <person name="Rojas-Bracho L."/>
            <person name="Smith C.R."/>
            <person name="Taylor B.L."/>
            <person name="Gulland F.M.D."/>
            <person name="Musser W."/>
            <person name="Houck M."/>
            <person name="Haase B."/>
            <person name="Paez S."/>
            <person name="Howe K."/>
            <person name="Torrance J."/>
            <person name="Formenti G."/>
            <person name="Phillippy A."/>
            <person name="Ryder O."/>
            <person name="Jarvis E.D."/>
            <person name="Fedrigo O."/>
        </authorList>
    </citation>
    <scope>NUCLEOTIDE SEQUENCE [LARGE SCALE GENOMIC DNA]</scope>
</reference>
<dbReference type="PANTHER" id="PTHR15396">
    <property type="entry name" value="RIBONUCLEASE P PROTEIN SUBUNIT P40"/>
    <property type="match status" value="1"/>
</dbReference>
<reference evidence="1" key="2">
    <citation type="submission" date="2025-08" db="UniProtKB">
        <authorList>
            <consortium name="Ensembl"/>
        </authorList>
    </citation>
    <scope>IDENTIFICATION</scope>
</reference>
<accession>A0A8C9CMR9</accession>
<dbReference type="GO" id="GO:0030681">
    <property type="term" value="C:multimeric ribonuclease P complex"/>
    <property type="evidence" value="ECO:0007669"/>
    <property type="project" value="TreeGrafter"/>
</dbReference>
<dbReference type="PANTHER" id="PTHR15396:SF1">
    <property type="entry name" value="RIBONUCLEASE P PROTEIN SUBUNIT P40"/>
    <property type="match status" value="1"/>
</dbReference>
<dbReference type="GO" id="GO:0000447">
    <property type="term" value="P:endonucleolytic cleavage in ITS1 to separate SSU-rRNA from 5.8S rRNA and LSU-rRNA from tricistronic rRNA transcript (SSU-rRNA, 5.8S rRNA, LSU-rRNA)"/>
    <property type="evidence" value="ECO:0007669"/>
    <property type="project" value="TreeGrafter"/>
</dbReference>
<keyword evidence="2" id="KW-1185">Reference proteome</keyword>
<sequence>MPAGKGRGEPNAGRTCVRKTMAMLCRLREVPRHLLVCEKSNFSHEKSRHRHLVETHYHNYRVSFLIPECGILSKELKDLVMDSGPYYLVKDLPLHELIAHEFISTFVKKGACYALTYNTNIDEDNTVALLPNVVSIDLMDLSSKLDSKKYKRVSWAFKEKKPLKFDFLLAWHQTGAEGSTMMSYFSNYRIQERQPKIALSTVTDLPCPVLRSGELRGEPEAACSAQELFEWLGAVFSNAELNNEPDNFISTYCCPQPSTVVAKAYLCTITGFILPEKIHLLLEQLCRYFDEPKLAPWVTLSVQGFADSPVSWRENEHGFRKGGEHLYNFVVFSNRDYWLQLAVGADDDCPP</sequence>
<dbReference type="AlphaFoldDB" id="A0A8C9CMR9"/>
<evidence type="ECO:0000313" key="2">
    <source>
        <dbReference type="Proteomes" id="UP000694554"/>
    </source>
</evidence>
<dbReference type="Proteomes" id="UP000694554">
    <property type="component" value="Chromosome 11"/>
</dbReference>
<gene>
    <name evidence="1" type="primary">RPP40</name>
</gene>
<organism evidence="1 2">
    <name type="scientific">Phocoena sinus</name>
    <name type="common">Vaquita</name>
    <dbReference type="NCBI Taxonomy" id="42100"/>
    <lineage>
        <taxon>Eukaryota</taxon>
        <taxon>Metazoa</taxon>
        <taxon>Chordata</taxon>
        <taxon>Craniata</taxon>
        <taxon>Vertebrata</taxon>
        <taxon>Euteleostomi</taxon>
        <taxon>Mammalia</taxon>
        <taxon>Eutheria</taxon>
        <taxon>Laurasiatheria</taxon>
        <taxon>Artiodactyla</taxon>
        <taxon>Whippomorpha</taxon>
        <taxon>Cetacea</taxon>
        <taxon>Odontoceti</taxon>
        <taxon>Phocoenidae</taxon>
        <taxon>Phocoena</taxon>
    </lineage>
</organism>
<dbReference type="RefSeq" id="XP_032504969.1">
    <property type="nucleotide sequence ID" value="XM_032649078.1"/>
</dbReference>
<dbReference type="InterPro" id="IPR013893">
    <property type="entry name" value="RNase_P_Rpp40"/>
</dbReference>
<protein>
    <submittedName>
        <fullName evidence="1">Ribonuclease P/MRP subunit p40</fullName>
    </submittedName>
</protein>
<dbReference type="GO" id="GO:0004526">
    <property type="term" value="F:ribonuclease P activity"/>
    <property type="evidence" value="ECO:0007669"/>
    <property type="project" value="TreeGrafter"/>
</dbReference>
<dbReference type="GO" id="GO:0000172">
    <property type="term" value="C:ribonuclease MRP complex"/>
    <property type="evidence" value="ECO:0007669"/>
    <property type="project" value="TreeGrafter"/>
</dbReference>
<name>A0A8C9CMR9_PHOSS</name>
<dbReference type="Ensembl" id="ENSPSNT00000022492.1">
    <property type="protein sequence ID" value="ENSPSNP00000019968.1"/>
    <property type="gene ID" value="ENSPSNG00000014549.1"/>
</dbReference>
<dbReference type="GeneTree" id="ENSGT00390000014167"/>
<dbReference type="GO" id="GO:0000171">
    <property type="term" value="F:ribonuclease MRP activity"/>
    <property type="evidence" value="ECO:0007669"/>
    <property type="project" value="TreeGrafter"/>
</dbReference>
<proteinExistence type="predicted"/>
<reference evidence="1" key="3">
    <citation type="submission" date="2025-09" db="UniProtKB">
        <authorList>
            <consortium name="Ensembl"/>
        </authorList>
    </citation>
    <scope>IDENTIFICATION</scope>
</reference>
<dbReference type="GeneID" id="116762275"/>
<evidence type="ECO:0000313" key="1">
    <source>
        <dbReference type="Ensembl" id="ENSPSNP00000019968.1"/>
    </source>
</evidence>
<dbReference type="Pfam" id="PF08584">
    <property type="entry name" value="Ribonuc_P_40"/>
    <property type="match status" value="2"/>
</dbReference>
<dbReference type="CTD" id="10799"/>